<proteinExistence type="predicted"/>
<feature type="compositionally biased region" description="Pro residues" evidence="1">
    <location>
        <begin position="236"/>
        <end position="248"/>
    </location>
</feature>
<feature type="region of interest" description="Disordered" evidence="1">
    <location>
        <begin position="143"/>
        <end position="175"/>
    </location>
</feature>
<evidence type="ECO:0000313" key="2">
    <source>
        <dbReference type="EMBL" id="GEM06693.1"/>
    </source>
</evidence>
<gene>
    <name evidence="2" type="ORF">Rt10032_c02g0710</name>
</gene>
<feature type="compositionally biased region" description="Low complexity" evidence="1">
    <location>
        <begin position="259"/>
        <end position="274"/>
    </location>
</feature>
<dbReference type="EMBL" id="BJWK01000002">
    <property type="protein sequence ID" value="GEM06693.1"/>
    <property type="molecule type" value="Genomic_DNA"/>
</dbReference>
<dbReference type="Proteomes" id="UP000321518">
    <property type="component" value="Unassembled WGS sequence"/>
</dbReference>
<feature type="compositionally biased region" description="Low complexity" evidence="1">
    <location>
        <begin position="143"/>
        <end position="171"/>
    </location>
</feature>
<reference evidence="2 3" key="1">
    <citation type="submission" date="2019-07" db="EMBL/GenBank/DDBJ databases">
        <title>Rhodotorula toruloides NBRC10032 genome sequencing.</title>
        <authorList>
            <person name="Shida Y."/>
            <person name="Takaku H."/>
            <person name="Ogasawara W."/>
            <person name="Mori K."/>
        </authorList>
    </citation>
    <scope>NUCLEOTIDE SEQUENCE [LARGE SCALE GENOMIC DNA]</scope>
    <source>
        <strain evidence="2 3">NBRC10032</strain>
    </source>
</reference>
<sequence length="344" mass="33820">MADYAIAAAQTAQTATPVATSTLAAPPTARVTSNAPGGAAQASFSISPSPAAPPTPSAAAGTPAAGTSTPVKGKGKGKAAGQKNKAADGPDGEPKPKKKKAAAKKPGEPGPGKSWRKGLKGNLAGVGLDAAIAAGLHGASTPGASTPGGAASPAPSRASAAGGTGAVGAPPKLGNQFLATQPLQIGTPRPRKWIKAKMEFKRFDGETILLPSWQGDSYSAFAIAVGIAEVDELASPPPAFSPLPPIPSTKPRATPSQVPRAASPAQPQLAAPEQDALRPPPMLFPPTLPALPPQPVRTQQAPTAGVKVEDAPAGQVQMVSAQQAGLGVNASAAPAFTPATSEGA</sequence>
<protein>
    <submittedName>
        <fullName evidence="2">Uncharacterized protein</fullName>
    </submittedName>
</protein>
<evidence type="ECO:0000313" key="3">
    <source>
        <dbReference type="Proteomes" id="UP000321518"/>
    </source>
</evidence>
<feature type="region of interest" description="Disordered" evidence="1">
    <location>
        <begin position="27"/>
        <end position="120"/>
    </location>
</feature>
<feature type="region of interest" description="Disordered" evidence="1">
    <location>
        <begin position="236"/>
        <end position="309"/>
    </location>
</feature>
<feature type="compositionally biased region" description="Low complexity" evidence="1">
    <location>
        <begin position="57"/>
        <end position="72"/>
    </location>
</feature>
<feature type="compositionally biased region" description="Basic and acidic residues" evidence="1">
    <location>
        <begin position="85"/>
        <end position="95"/>
    </location>
</feature>
<feature type="region of interest" description="Disordered" evidence="1">
    <location>
        <begin position="1"/>
        <end position="20"/>
    </location>
</feature>
<organism evidence="2 3">
    <name type="scientific">Rhodotorula toruloides</name>
    <name type="common">Yeast</name>
    <name type="synonym">Rhodosporidium toruloides</name>
    <dbReference type="NCBI Taxonomy" id="5286"/>
    <lineage>
        <taxon>Eukaryota</taxon>
        <taxon>Fungi</taxon>
        <taxon>Dikarya</taxon>
        <taxon>Basidiomycota</taxon>
        <taxon>Pucciniomycotina</taxon>
        <taxon>Microbotryomycetes</taxon>
        <taxon>Sporidiobolales</taxon>
        <taxon>Sporidiobolaceae</taxon>
        <taxon>Rhodotorula</taxon>
    </lineage>
</organism>
<feature type="compositionally biased region" description="Pro residues" evidence="1">
    <location>
        <begin position="278"/>
        <end position="295"/>
    </location>
</feature>
<accession>A0A511K8K7</accession>
<dbReference type="OrthoDB" id="2530303at2759"/>
<comment type="caution">
    <text evidence="2">The sequence shown here is derived from an EMBL/GenBank/DDBJ whole genome shotgun (WGS) entry which is preliminary data.</text>
</comment>
<evidence type="ECO:0000256" key="1">
    <source>
        <dbReference type="SAM" id="MobiDB-lite"/>
    </source>
</evidence>
<name>A0A511K8K7_RHOTO</name>
<dbReference type="AlphaFoldDB" id="A0A511K8K7"/>